<feature type="domain" description="Nudix hydrolase" evidence="4">
    <location>
        <begin position="15"/>
        <end position="149"/>
    </location>
</feature>
<dbReference type="EMBL" id="VFMM01000001">
    <property type="protein sequence ID" value="TQJ19540.1"/>
    <property type="molecule type" value="Genomic_DNA"/>
</dbReference>
<comment type="cofactor">
    <cofactor evidence="1">
        <name>Mg(2+)</name>
        <dbReference type="ChEBI" id="CHEBI:18420"/>
    </cofactor>
</comment>
<dbReference type="PROSITE" id="PS51462">
    <property type="entry name" value="NUDIX"/>
    <property type="match status" value="1"/>
</dbReference>
<reference evidence="5 6" key="1">
    <citation type="submission" date="2019-06" db="EMBL/GenBank/DDBJ databases">
        <title>Sequencing the genomes of 1000 actinobacteria strains.</title>
        <authorList>
            <person name="Klenk H.-P."/>
        </authorList>
    </citation>
    <scope>NUCLEOTIDE SEQUENCE [LARGE SCALE GENOMIC DNA]</scope>
    <source>
        <strain evidence="5 6">DSM 17305</strain>
    </source>
</reference>
<accession>A0A542EW05</accession>
<name>A0A542EW05_9ACTN</name>
<dbReference type="AlphaFoldDB" id="A0A542EW05"/>
<evidence type="ECO:0000313" key="6">
    <source>
        <dbReference type="Proteomes" id="UP000316298"/>
    </source>
</evidence>
<protein>
    <submittedName>
        <fullName evidence="5">ADP-ribose pyrophosphatase YjhB (NUDIX family)</fullName>
    </submittedName>
</protein>
<dbReference type="InterPro" id="IPR020084">
    <property type="entry name" value="NUDIX_hydrolase_CS"/>
</dbReference>
<dbReference type="GO" id="GO:0016787">
    <property type="term" value="F:hydrolase activity"/>
    <property type="evidence" value="ECO:0007669"/>
    <property type="project" value="UniProtKB-KW"/>
</dbReference>
<evidence type="ECO:0000256" key="3">
    <source>
        <dbReference type="ARBA" id="ARBA00022842"/>
    </source>
</evidence>
<sequence>MSELDAVAQYVAGLPRKRVVAGVLFRSADGRVLLVEPSYKANWEIPGGSVEADESPWDGAVRELREELNWTGPLGRLLVIDHVPTQTTRPEALVFIFDGGVLTDGEAAALKFPDGELVSAAFYTLAEARTRLKPLLADRITVATQAAADGTTALCTYGKRVA</sequence>
<dbReference type="PROSITE" id="PS00893">
    <property type="entry name" value="NUDIX_BOX"/>
    <property type="match status" value="1"/>
</dbReference>
<dbReference type="InterPro" id="IPR015797">
    <property type="entry name" value="NUDIX_hydrolase-like_dom_sf"/>
</dbReference>
<dbReference type="Pfam" id="PF00293">
    <property type="entry name" value="NUDIX"/>
    <property type="match status" value="1"/>
</dbReference>
<proteinExistence type="predicted"/>
<comment type="caution">
    <text evidence="5">The sequence shown here is derived from an EMBL/GenBank/DDBJ whole genome shotgun (WGS) entry which is preliminary data.</text>
</comment>
<dbReference type="Gene3D" id="3.90.79.10">
    <property type="entry name" value="Nucleoside Triphosphate Pyrophosphohydrolase"/>
    <property type="match status" value="1"/>
</dbReference>
<evidence type="ECO:0000259" key="4">
    <source>
        <dbReference type="PROSITE" id="PS51462"/>
    </source>
</evidence>
<organism evidence="5 6">
    <name type="scientific">Kribbella jejuensis</name>
    <dbReference type="NCBI Taxonomy" id="236068"/>
    <lineage>
        <taxon>Bacteria</taxon>
        <taxon>Bacillati</taxon>
        <taxon>Actinomycetota</taxon>
        <taxon>Actinomycetes</taxon>
        <taxon>Propionibacteriales</taxon>
        <taxon>Kribbellaceae</taxon>
        <taxon>Kribbella</taxon>
    </lineage>
</organism>
<dbReference type="RefSeq" id="WP_202878360.1">
    <property type="nucleotide sequence ID" value="NZ_BAAAKA010000029.1"/>
</dbReference>
<keyword evidence="3" id="KW-0460">Magnesium</keyword>
<dbReference type="SUPFAM" id="SSF55811">
    <property type="entry name" value="Nudix"/>
    <property type="match status" value="1"/>
</dbReference>
<evidence type="ECO:0000256" key="1">
    <source>
        <dbReference type="ARBA" id="ARBA00001946"/>
    </source>
</evidence>
<dbReference type="InterPro" id="IPR000086">
    <property type="entry name" value="NUDIX_hydrolase_dom"/>
</dbReference>
<keyword evidence="2" id="KW-0378">Hydrolase</keyword>
<keyword evidence="6" id="KW-1185">Reference proteome</keyword>
<dbReference type="PANTHER" id="PTHR43046:SF12">
    <property type="entry name" value="GDP-MANNOSE MANNOSYL HYDROLASE"/>
    <property type="match status" value="1"/>
</dbReference>
<gene>
    <name evidence="5" type="ORF">FB475_3710</name>
</gene>
<dbReference type="PANTHER" id="PTHR43046">
    <property type="entry name" value="GDP-MANNOSE MANNOSYL HYDROLASE"/>
    <property type="match status" value="1"/>
</dbReference>
<evidence type="ECO:0000313" key="5">
    <source>
        <dbReference type="EMBL" id="TQJ19540.1"/>
    </source>
</evidence>
<evidence type="ECO:0000256" key="2">
    <source>
        <dbReference type="ARBA" id="ARBA00022801"/>
    </source>
</evidence>
<dbReference type="Proteomes" id="UP000316298">
    <property type="component" value="Unassembled WGS sequence"/>
</dbReference>
<dbReference type="CDD" id="cd18876">
    <property type="entry name" value="NUDIX_Hydrolase"/>
    <property type="match status" value="1"/>
</dbReference>